<dbReference type="InterPro" id="IPR028081">
    <property type="entry name" value="Leu-bd"/>
</dbReference>
<dbReference type="PANTHER" id="PTHR47151:SF2">
    <property type="entry name" value="AMINO ACID BINDING PROTEIN"/>
    <property type="match status" value="1"/>
</dbReference>
<dbReference type="Gene3D" id="3.40.50.2300">
    <property type="match status" value="2"/>
</dbReference>
<evidence type="ECO:0000313" key="6">
    <source>
        <dbReference type="EMBL" id="WFF79434.1"/>
    </source>
</evidence>
<dbReference type="Proteomes" id="UP001219066">
    <property type="component" value="Chromosome"/>
</dbReference>
<accession>A0AAX3SH45</accession>
<name>A0AAX3SH45_9BURK</name>
<organism evidence="6 7">
    <name type="scientific">Delftia tsuruhatensis</name>
    <dbReference type="NCBI Taxonomy" id="180282"/>
    <lineage>
        <taxon>Bacteria</taxon>
        <taxon>Pseudomonadati</taxon>
        <taxon>Pseudomonadota</taxon>
        <taxon>Betaproteobacteria</taxon>
        <taxon>Burkholderiales</taxon>
        <taxon>Comamonadaceae</taxon>
        <taxon>Delftia</taxon>
    </lineage>
</organism>
<keyword evidence="4" id="KW-0029">Amino-acid transport</keyword>
<feature type="domain" description="Leucine-binding protein" evidence="5">
    <location>
        <begin position="70"/>
        <end position="397"/>
    </location>
</feature>
<proteinExistence type="inferred from homology"/>
<dbReference type="Pfam" id="PF13458">
    <property type="entry name" value="Peripla_BP_6"/>
    <property type="match status" value="1"/>
</dbReference>
<comment type="similarity">
    <text evidence="1">Belongs to the leucine-binding protein family.</text>
</comment>
<dbReference type="CDD" id="cd06342">
    <property type="entry name" value="PBP1_ABC_LIVBP-like"/>
    <property type="match status" value="1"/>
</dbReference>
<dbReference type="EMBL" id="CP120956">
    <property type="protein sequence ID" value="WFF79434.1"/>
    <property type="molecule type" value="Genomic_DNA"/>
</dbReference>
<keyword evidence="2" id="KW-0813">Transport</keyword>
<dbReference type="InterPro" id="IPR000709">
    <property type="entry name" value="Leu_Ile_Val-bd"/>
</dbReference>
<dbReference type="RefSeq" id="WP_016449223.1">
    <property type="nucleotide sequence ID" value="NZ_CP120956.1"/>
</dbReference>
<dbReference type="GO" id="GO:0006865">
    <property type="term" value="P:amino acid transport"/>
    <property type="evidence" value="ECO:0007669"/>
    <property type="project" value="UniProtKB-KW"/>
</dbReference>
<evidence type="ECO:0000256" key="4">
    <source>
        <dbReference type="ARBA" id="ARBA00022970"/>
    </source>
</evidence>
<evidence type="ECO:0000256" key="2">
    <source>
        <dbReference type="ARBA" id="ARBA00022448"/>
    </source>
</evidence>
<dbReference type="SUPFAM" id="SSF53822">
    <property type="entry name" value="Periplasmic binding protein-like I"/>
    <property type="match status" value="1"/>
</dbReference>
<keyword evidence="3" id="KW-0732">Signal</keyword>
<reference evidence="6" key="1">
    <citation type="submission" date="2023-03" db="EMBL/GenBank/DDBJ databases">
        <title>Synergistic degradation of erythromycin by symbiotic bacteria Ery-6A and Ery-6B and application in simulated water remediation.</title>
        <authorList>
            <person name="Xu S."/>
        </authorList>
    </citation>
    <scope>NUCLEOTIDE SEQUENCE</scope>
    <source>
        <strain evidence="6">Ery-6A</strain>
    </source>
</reference>
<evidence type="ECO:0000256" key="1">
    <source>
        <dbReference type="ARBA" id="ARBA00010062"/>
    </source>
</evidence>
<evidence type="ECO:0000313" key="7">
    <source>
        <dbReference type="Proteomes" id="UP001219066"/>
    </source>
</evidence>
<dbReference type="PANTHER" id="PTHR47151">
    <property type="entry name" value="LEU/ILE/VAL-BINDING ABC TRANSPORTER SUBUNIT"/>
    <property type="match status" value="1"/>
</dbReference>
<dbReference type="AlphaFoldDB" id="A0AAX3SH45"/>
<evidence type="ECO:0000256" key="3">
    <source>
        <dbReference type="ARBA" id="ARBA00022729"/>
    </source>
</evidence>
<gene>
    <name evidence="6" type="ORF">PYR84_21190</name>
</gene>
<sequence length="419" mass="43726">MHASIRHFPWAGPALLCAMLGSGGLAWALPGSGPANGQAAGASAAAAAPGTAAAPAAPAAPGSADAPLVVRIAHAGPVSGPIASLGKDEENGVRMALDDLNAKGLEIGGRKLHWKLEAGDDGGDPGQAVALARRLCDKKVAAVVGHLQSGTTLPATSIYQDCGIVMVTPAASNPAITQSGYDTTYRVIADDRAMVDALVSHAVGKLGVKRVAIIDDRSAYGQGIVALFEAQAREQGIEIVDKQYTGDKSTDFVPILTAIKGKKPDAIFFGGLDAQAGPMLRQMAQLAMDKVRFLGGDGQCTLRLPELAGNAAPLRNVTCAVGGSPLERMPGGTAWKQRYDQRFADQYQVFSPYAYDATMVLAQAMVRADSIRPDAYIPYLRQTRYEGVTAPIAFTPQGELQAPVVTLYHYAQGVRKALP</sequence>
<dbReference type="InterPro" id="IPR028082">
    <property type="entry name" value="Peripla_BP_I"/>
</dbReference>
<protein>
    <submittedName>
        <fullName evidence="6">Branched-chain amino acid ABC transporter substrate-binding protein</fullName>
    </submittedName>
</protein>
<dbReference type="PRINTS" id="PR00337">
    <property type="entry name" value="LEUILEVALBP"/>
</dbReference>
<evidence type="ECO:0000259" key="5">
    <source>
        <dbReference type="Pfam" id="PF13458"/>
    </source>
</evidence>